<feature type="compositionally biased region" description="Low complexity" evidence="1">
    <location>
        <begin position="101"/>
        <end position="119"/>
    </location>
</feature>
<reference evidence="3" key="1">
    <citation type="journal article" date="2014" name="Stand. Genomic Sci.">
        <title>Genome sequence of the exopolysaccharide-producing Salipiger mucosus type strain (DSM 16094(T)), a moderately halophilic member of the Roseobacter clade.</title>
        <authorList>
            <person name="Riedel T."/>
            <person name="Spring S."/>
            <person name="Fiebig A."/>
            <person name="Petersen J."/>
            <person name="Kyrpides N.C."/>
            <person name="Goker M."/>
            <person name="Klenk H.P."/>
        </authorList>
    </citation>
    <scope>NUCLEOTIDE SEQUENCE [LARGE SCALE GENOMIC DNA]</scope>
    <source>
        <strain evidence="3">DSM 16094</strain>
    </source>
</reference>
<comment type="caution">
    <text evidence="2">The sequence shown here is derived from an EMBL/GenBank/DDBJ whole genome shotgun (WGS) entry which is preliminary data.</text>
</comment>
<dbReference type="Proteomes" id="UP000015347">
    <property type="component" value="Unassembled WGS sequence"/>
</dbReference>
<gene>
    <name evidence="2" type="ORF">Salmuc_05477</name>
</gene>
<dbReference type="STRING" id="1123237.Salmuc_05477"/>
<feature type="compositionally biased region" description="Basic and acidic residues" evidence="1">
    <location>
        <begin position="122"/>
        <end position="138"/>
    </location>
</feature>
<dbReference type="RefSeq" id="WP_020042226.1">
    <property type="nucleotide sequence ID" value="NZ_KE557276.1"/>
</dbReference>
<sequence>MQTYEYRVVAAPSKGGKAKGVKGAEERFAHTLEALMNEMALEGWEYQRAETLPSEERSGLASSHTVWRNLLIFRRAVGGQPAAVMPPMTTGDAEPEPQPDTPQETAAEAPAQAETGMPEAPAPHDPRDAALRADDRETVPSAFVERAKRLRAD</sequence>
<evidence type="ECO:0000313" key="2">
    <source>
        <dbReference type="EMBL" id="EPX82220.1"/>
    </source>
</evidence>
<dbReference type="AlphaFoldDB" id="S9RW29"/>
<evidence type="ECO:0000256" key="1">
    <source>
        <dbReference type="SAM" id="MobiDB-lite"/>
    </source>
</evidence>
<keyword evidence="3" id="KW-1185">Reference proteome</keyword>
<organism evidence="2 3">
    <name type="scientific">Salipiger mucosus DSM 16094</name>
    <dbReference type="NCBI Taxonomy" id="1123237"/>
    <lineage>
        <taxon>Bacteria</taxon>
        <taxon>Pseudomonadati</taxon>
        <taxon>Pseudomonadota</taxon>
        <taxon>Alphaproteobacteria</taxon>
        <taxon>Rhodobacterales</taxon>
        <taxon>Roseobacteraceae</taxon>
        <taxon>Salipiger</taxon>
    </lineage>
</organism>
<dbReference type="HOGENOM" id="CLU_092041_2_1_5"/>
<accession>S9RW29</accession>
<dbReference type="EMBL" id="APVH01000026">
    <property type="protein sequence ID" value="EPX82220.1"/>
    <property type="molecule type" value="Genomic_DNA"/>
</dbReference>
<protein>
    <recommendedName>
        <fullName evidence="4">DUF4177 domain-containing protein</fullName>
    </recommendedName>
</protein>
<evidence type="ECO:0000313" key="3">
    <source>
        <dbReference type="Proteomes" id="UP000015347"/>
    </source>
</evidence>
<evidence type="ECO:0008006" key="4">
    <source>
        <dbReference type="Google" id="ProtNLM"/>
    </source>
</evidence>
<proteinExistence type="predicted"/>
<feature type="region of interest" description="Disordered" evidence="1">
    <location>
        <begin position="81"/>
        <end position="153"/>
    </location>
</feature>
<dbReference type="eggNOG" id="ENOG5032S3Y">
    <property type="taxonomic scope" value="Bacteria"/>
</dbReference>
<name>S9RW29_9RHOB</name>